<feature type="region of interest" description="Disordered" evidence="3">
    <location>
        <begin position="1"/>
        <end position="61"/>
    </location>
</feature>
<dbReference type="SUPFAM" id="SSF69065">
    <property type="entry name" value="RNase III domain-like"/>
    <property type="match status" value="1"/>
</dbReference>
<feature type="domain" description="RNase III" evidence="5">
    <location>
        <begin position="68"/>
        <end position="184"/>
    </location>
</feature>
<evidence type="ECO:0000259" key="5">
    <source>
        <dbReference type="PROSITE" id="PS50142"/>
    </source>
</evidence>
<dbReference type="InterPro" id="IPR036389">
    <property type="entry name" value="RNase_III_sf"/>
</dbReference>
<dbReference type="GO" id="GO:0006396">
    <property type="term" value="P:RNA processing"/>
    <property type="evidence" value="ECO:0007669"/>
    <property type="project" value="InterPro"/>
</dbReference>
<dbReference type="EMBL" id="KV429032">
    <property type="protein sequence ID" value="KZT75061.1"/>
    <property type="molecule type" value="Genomic_DNA"/>
</dbReference>
<dbReference type="SUPFAM" id="SSF54768">
    <property type="entry name" value="dsRNA-binding domain-like"/>
    <property type="match status" value="1"/>
</dbReference>
<dbReference type="SMART" id="SM00535">
    <property type="entry name" value="RIBOc"/>
    <property type="match status" value="1"/>
</dbReference>
<dbReference type="Gene3D" id="3.30.160.20">
    <property type="match status" value="1"/>
</dbReference>
<dbReference type="Proteomes" id="UP000076727">
    <property type="component" value="Unassembled WGS sequence"/>
</dbReference>
<dbReference type="STRING" id="1314783.A0A165UKR5"/>
<dbReference type="Pfam" id="PF14622">
    <property type="entry name" value="Ribonucleas_3_3"/>
    <property type="match status" value="1"/>
</dbReference>
<keyword evidence="7" id="KW-1185">Reference proteome</keyword>
<evidence type="ECO:0000259" key="4">
    <source>
        <dbReference type="PROSITE" id="PS50137"/>
    </source>
</evidence>
<dbReference type="AlphaFoldDB" id="A0A165UKR5"/>
<dbReference type="InterPro" id="IPR014720">
    <property type="entry name" value="dsRBD_dom"/>
</dbReference>
<evidence type="ECO:0000256" key="1">
    <source>
        <dbReference type="ARBA" id="ARBA00022884"/>
    </source>
</evidence>
<dbReference type="PROSITE" id="PS50142">
    <property type="entry name" value="RNASE_3_2"/>
    <property type="match status" value="1"/>
</dbReference>
<reference evidence="6 7" key="1">
    <citation type="journal article" date="2016" name="Mol. Biol. Evol.">
        <title>Comparative Genomics of Early-Diverging Mushroom-Forming Fungi Provides Insights into the Origins of Lignocellulose Decay Capabilities.</title>
        <authorList>
            <person name="Nagy L.G."/>
            <person name="Riley R."/>
            <person name="Tritt A."/>
            <person name="Adam C."/>
            <person name="Daum C."/>
            <person name="Floudas D."/>
            <person name="Sun H."/>
            <person name="Yadav J.S."/>
            <person name="Pangilinan J."/>
            <person name="Larsson K.H."/>
            <person name="Matsuura K."/>
            <person name="Barry K."/>
            <person name="Labutti K."/>
            <person name="Kuo R."/>
            <person name="Ohm R.A."/>
            <person name="Bhattacharya S.S."/>
            <person name="Shirouzu T."/>
            <person name="Yoshinaga Y."/>
            <person name="Martin F.M."/>
            <person name="Grigoriev I.V."/>
            <person name="Hibbett D.S."/>
        </authorList>
    </citation>
    <scope>NUCLEOTIDE SEQUENCE [LARGE SCALE GENOMIC DNA]</scope>
    <source>
        <strain evidence="6 7">L-15889</strain>
    </source>
</reference>
<feature type="region of interest" description="Disordered" evidence="3">
    <location>
        <begin position="219"/>
        <end position="251"/>
    </location>
</feature>
<feature type="compositionally biased region" description="Pro residues" evidence="3">
    <location>
        <begin position="226"/>
        <end position="251"/>
    </location>
</feature>
<dbReference type="GO" id="GO:0004525">
    <property type="term" value="F:ribonuclease III activity"/>
    <property type="evidence" value="ECO:0007669"/>
    <property type="project" value="InterPro"/>
</dbReference>
<feature type="compositionally biased region" description="Polar residues" evidence="3">
    <location>
        <begin position="10"/>
        <end position="19"/>
    </location>
</feature>
<evidence type="ECO:0000313" key="7">
    <source>
        <dbReference type="Proteomes" id="UP000076727"/>
    </source>
</evidence>
<evidence type="ECO:0000256" key="2">
    <source>
        <dbReference type="PROSITE-ProRule" id="PRU00266"/>
    </source>
</evidence>
<dbReference type="CDD" id="cd00593">
    <property type="entry name" value="RIBOc"/>
    <property type="match status" value="1"/>
</dbReference>
<sequence>MVKAQVKGYSMQSDAQKWSTPPPDGTWSSSAAGSAAAAKASHNQGLKRPRSSSNAMESLPPAPKLRGDIILEVFTHKSLRFPGAPINEDSEFGDNERLSVLGEKVLELAVTFALFNKKPMLKAEDIEMQRHETLSDTNIENWVVAYKMREKVRCSADAVSSLSTPKEARLLFYSYVGGIYAQNGMATVQDWIAALVDPEYEPPTQTYDSEPYNAYKKVKTESVASPPSPSMPPPPPPPMQAPPPMPMPMPNPLAPAQPQTAFLPLFNQTANQRRLTVEYPAQFSGPAHAGRWTVQCVVNGIPKGEGTGASKQLAKEEAARQAYYAMGWAPRA</sequence>
<name>A0A165UKR5_9APHY</name>
<evidence type="ECO:0000313" key="6">
    <source>
        <dbReference type="EMBL" id="KZT75061.1"/>
    </source>
</evidence>
<proteinExistence type="predicted"/>
<evidence type="ECO:0000256" key="3">
    <source>
        <dbReference type="SAM" id="MobiDB-lite"/>
    </source>
</evidence>
<organism evidence="6 7">
    <name type="scientific">Daedalea quercina L-15889</name>
    <dbReference type="NCBI Taxonomy" id="1314783"/>
    <lineage>
        <taxon>Eukaryota</taxon>
        <taxon>Fungi</taxon>
        <taxon>Dikarya</taxon>
        <taxon>Basidiomycota</taxon>
        <taxon>Agaricomycotina</taxon>
        <taxon>Agaricomycetes</taxon>
        <taxon>Polyporales</taxon>
        <taxon>Fomitopsis</taxon>
    </lineage>
</organism>
<gene>
    <name evidence="6" type="ORF">DAEQUDRAFT_19927</name>
</gene>
<keyword evidence="1 2" id="KW-0694">RNA-binding</keyword>
<accession>A0A165UKR5</accession>
<dbReference type="Gene3D" id="1.10.1520.10">
    <property type="entry name" value="Ribonuclease III domain"/>
    <property type="match status" value="1"/>
</dbReference>
<dbReference type="InterPro" id="IPR000999">
    <property type="entry name" value="RNase_III_dom"/>
</dbReference>
<protein>
    <submittedName>
        <fullName evidence="6">Uncharacterized protein</fullName>
    </submittedName>
</protein>
<feature type="compositionally biased region" description="Low complexity" evidence="3">
    <location>
        <begin position="28"/>
        <end position="41"/>
    </location>
</feature>
<dbReference type="PROSITE" id="PS50137">
    <property type="entry name" value="DS_RBD"/>
    <property type="match status" value="1"/>
</dbReference>
<dbReference type="GO" id="GO:0003723">
    <property type="term" value="F:RNA binding"/>
    <property type="evidence" value="ECO:0007669"/>
    <property type="project" value="UniProtKB-UniRule"/>
</dbReference>
<dbReference type="Pfam" id="PF00035">
    <property type="entry name" value="dsrm"/>
    <property type="match status" value="1"/>
</dbReference>
<dbReference type="SMART" id="SM00358">
    <property type="entry name" value="DSRM"/>
    <property type="match status" value="1"/>
</dbReference>
<feature type="domain" description="DRBM" evidence="4">
    <location>
        <begin position="257"/>
        <end position="328"/>
    </location>
</feature>
<dbReference type="OrthoDB" id="2392202at2759"/>